<evidence type="ECO:0000313" key="8">
    <source>
        <dbReference type="EMBL" id="RWX45446.1"/>
    </source>
</evidence>
<feature type="transmembrane region" description="Helical" evidence="7">
    <location>
        <begin position="267"/>
        <end position="287"/>
    </location>
</feature>
<gene>
    <name evidence="8" type="ORF">H206_00900</name>
</gene>
<dbReference type="Pfam" id="PF03994">
    <property type="entry name" value="DUF350"/>
    <property type="match status" value="2"/>
</dbReference>
<protein>
    <recommendedName>
        <fullName evidence="10">DUF350 domain-containing protein</fullName>
    </recommendedName>
</protein>
<evidence type="ECO:0008006" key="10">
    <source>
        <dbReference type="Google" id="ProtNLM"/>
    </source>
</evidence>
<dbReference type="PANTHER" id="PTHR40043">
    <property type="entry name" value="UPF0719 INNER MEMBRANE PROTEIN YJFL"/>
    <property type="match status" value="1"/>
</dbReference>
<feature type="transmembrane region" description="Helical" evidence="7">
    <location>
        <begin position="156"/>
        <end position="173"/>
    </location>
</feature>
<sequence length="288" mass="31133">MINFTETAELYYGMLYIFLGIVVLTLSKFAVNLMTPYKINKELIHSDNPALGVTLAGYYAGVVIIFLGSVIGDSSTEPATVGDLLLEVAIDLGYAMFGILALNLCRKVVDLAILYKFSTVKEIITDRNVGTGAVEAGAMIATALMIAGAVSGEGSFFSTVVFFLLGMLLLILFSHFHAFLTPYDDHDEIEKDNVAAGAYLGFSLIALGIIVLKAIAGDFVSWGYNLSWFAGYAVLGFLGLAVLQKIILMIFLPSANIEEEISRDRNLNIAWIGGTMSIGIATFIFFLL</sequence>
<feature type="transmembrane region" description="Helical" evidence="7">
    <location>
        <begin position="129"/>
        <end position="150"/>
    </location>
</feature>
<accession>A0A3S3QEK1</accession>
<dbReference type="InterPro" id="IPR007140">
    <property type="entry name" value="DUF350"/>
</dbReference>
<evidence type="ECO:0000256" key="1">
    <source>
        <dbReference type="ARBA" id="ARBA00004651"/>
    </source>
</evidence>
<evidence type="ECO:0000256" key="2">
    <source>
        <dbReference type="ARBA" id="ARBA00005779"/>
    </source>
</evidence>
<dbReference type="GO" id="GO:0005886">
    <property type="term" value="C:plasma membrane"/>
    <property type="evidence" value="ECO:0007669"/>
    <property type="project" value="UniProtKB-SubCell"/>
</dbReference>
<keyword evidence="4 7" id="KW-0812">Transmembrane</keyword>
<comment type="caution">
    <text evidence="8">The sequence shown here is derived from an EMBL/GenBank/DDBJ whole genome shotgun (WGS) entry which is preliminary data.</text>
</comment>
<comment type="similarity">
    <text evidence="2">Belongs to the UPF0719 family.</text>
</comment>
<comment type="subcellular location">
    <subcellularLocation>
        <location evidence="1">Cell membrane</location>
        <topology evidence="1">Multi-pass membrane protein</topology>
    </subcellularLocation>
</comment>
<keyword evidence="9" id="KW-1185">Reference proteome</keyword>
<organism evidence="8 9">
    <name type="scientific">Candidatus Electrothrix aarhusensis</name>
    <dbReference type="NCBI Taxonomy" id="1859131"/>
    <lineage>
        <taxon>Bacteria</taxon>
        <taxon>Pseudomonadati</taxon>
        <taxon>Thermodesulfobacteriota</taxon>
        <taxon>Desulfobulbia</taxon>
        <taxon>Desulfobulbales</taxon>
        <taxon>Desulfobulbaceae</taxon>
        <taxon>Candidatus Electrothrix</taxon>
    </lineage>
</organism>
<evidence type="ECO:0000256" key="3">
    <source>
        <dbReference type="ARBA" id="ARBA00022475"/>
    </source>
</evidence>
<keyword evidence="5 7" id="KW-1133">Transmembrane helix</keyword>
<feature type="transmembrane region" description="Helical" evidence="7">
    <location>
        <begin position="51"/>
        <end position="72"/>
    </location>
</feature>
<evidence type="ECO:0000256" key="6">
    <source>
        <dbReference type="ARBA" id="ARBA00023136"/>
    </source>
</evidence>
<keyword evidence="6 7" id="KW-0472">Membrane</keyword>
<name>A0A3S3QEK1_9BACT</name>
<dbReference type="PANTHER" id="PTHR40043:SF1">
    <property type="entry name" value="UPF0719 INNER MEMBRANE PROTEIN YJFL"/>
    <property type="match status" value="1"/>
</dbReference>
<reference evidence="8 9" key="1">
    <citation type="submission" date="2017-01" db="EMBL/GenBank/DDBJ databases">
        <title>The cable genome- insights into the physiology and evolution of filamentous bacteria capable of sulfide oxidation via long distance electron transfer.</title>
        <authorList>
            <person name="Schreiber L."/>
            <person name="Bjerg J.T."/>
            <person name="Boggild A."/>
            <person name="Van De Vossenberg J."/>
            <person name="Meysman F."/>
            <person name="Nielsen L.P."/>
            <person name="Schramm A."/>
            <person name="Kjeldsen K.U."/>
        </authorList>
    </citation>
    <scope>NUCLEOTIDE SEQUENCE [LARGE SCALE GENOMIC DNA]</scope>
    <source>
        <strain evidence="8">MCF</strain>
    </source>
</reference>
<feature type="transmembrane region" description="Helical" evidence="7">
    <location>
        <begin position="92"/>
        <end position="117"/>
    </location>
</feature>
<evidence type="ECO:0000256" key="4">
    <source>
        <dbReference type="ARBA" id="ARBA00022692"/>
    </source>
</evidence>
<evidence type="ECO:0000313" key="9">
    <source>
        <dbReference type="Proteomes" id="UP000287853"/>
    </source>
</evidence>
<keyword evidence="3" id="KW-1003">Cell membrane</keyword>
<dbReference type="EMBL" id="MTKO01000078">
    <property type="protein sequence ID" value="RWX45446.1"/>
    <property type="molecule type" value="Genomic_DNA"/>
</dbReference>
<evidence type="ECO:0000256" key="7">
    <source>
        <dbReference type="SAM" id="Phobius"/>
    </source>
</evidence>
<feature type="transmembrane region" description="Helical" evidence="7">
    <location>
        <begin position="194"/>
        <end position="216"/>
    </location>
</feature>
<proteinExistence type="inferred from homology"/>
<feature type="transmembrane region" description="Helical" evidence="7">
    <location>
        <begin position="228"/>
        <end position="255"/>
    </location>
</feature>
<dbReference type="Proteomes" id="UP000287853">
    <property type="component" value="Unassembled WGS sequence"/>
</dbReference>
<evidence type="ECO:0000256" key="5">
    <source>
        <dbReference type="ARBA" id="ARBA00022989"/>
    </source>
</evidence>
<dbReference type="AlphaFoldDB" id="A0A3S3QEK1"/>
<feature type="transmembrane region" description="Helical" evidence="7">
    <location>
        <begin position="12"/>
        <end position="31"/>
    </location>
</feature>